<comment type="cofactor">
    <cofactor evidence="1">
        <name>a divalent metal cation</name>
        <dbReference type="ChEBI" id="CHEBI:60240"/>
    </cofactor>
</comment>
<dbReference type="PANTHER" id="PTHR15092">
    <property type="entry name" value="POLY A -SPECIFIC RIBONUCLEASE/TARGET OF EGR1, MEMBER 1"/>
    <property type="match status" value="1"/>
</dbReference>
<evidence type="ECO:0000256" key="3">
    <source>
        <dbReference type="SAM" id="SignalP"/>
    </source>
</evidence>
<evidence type="ECO:0000256" key="2">
    <source>
        <dbReference type="ARBA" id="ARBA00008372"/>
    </source>
</evidence>
<dbReference type="Pfam" id="PF04857">
    <property type="entry name" value="CAF1"/>
    <property type="match status" value="1"/>
</dbReference>
<feature type="chain" id="PRO_5043910674" evidence="3">
    <location>
        <begin position="19"/>
        <end position="663"/>
    </location>
</feature>
<dbReference type="InterPro" id="IPR036397">
    <property type="entry name" value="RNaseH_sf"/>
</dbReference>
<keyword evidence="3" id="KW-0732">Signal</keyword>
<dbReference type="SUPFAM" id="SSF53098">
    <property type="entry name" value="Ribonuclease H-like"/>
    <property type="match status" value="1"/>
</dbReference>
<evidence type="ECO:0000313" key="4">
    <source>
        <dbReference type="EMBL" id="KAG5546729.1"/>
    </source>
</evidence>
<comment type="caution">
    <text evidence="4">The sequence shown here is derived from an EMBL/GenBank/DDBJ whole genome shotgun (WGS) entry which is preliminary data.</text>
</comment>
<feature type="signal peptide" evidence="3">
    <location>
        <begin position="1"/>
        <end position="18"/>
    </location>
</feature>
<sequence>MKKQWMLVRALSKTLTLASFTRSLCSSSTTTPTFALKNVTKSNFESALGDLRRLVRDADFVAVDLEMTGVTSAPWRESFEFDRFDIRYLKVKDSAEKFAVVQFGVCPFRWDHSKQSFVAHPGQEDDALRNLHPMYEDELRCNSREARDTPVVRIADVLFTERMKNRISEWRDGLLLNRNHRSETQEVSNDSPQQFQTIFFKMRPALLLNGFTSHQLRLIQLVTEKHYEDLVFVREKAETSSVHQLIVYVDSRNDRDLVMKEVKDGLHKEAEMKIKAAVGFRHVIDLLSSEQKLIVGHNCFLDIAHIYSKFLGPLPSTAEEYVSSVNKYFPYIIDTKILLNANDMHLPLKKKSSTSLSRAFSLLCPEIASSVQGPGLGLKPRVKVEVQVDDMRSLNWNSGAKHEAGYDAFMTGCVFAQACSNLGYDFKLHSPSTNLANDEKLQKHINLLYLSWINGDIIDLRTGKRTAESAYSNNLKIQYPRIVFQNIALIWGFLPKIKAREIRECITKVFGLNSVSSVYHLDETAVFVQFSKAALVTDFLQLKETLERNNDPISVLHPLSKLLEGGNTRAATYESYKRICSSPISEVLFADQAEAMRIKWKTESLESNREVETQENEMAAFPNSSDRSELGKINRIIDNLARGHIQDDEAIDSSYTCEAQLSK</sequence>
<dbReference type="EMBL" id="JACTNZ010000006">
    <property type="protein sequence ID" value="KAG5546729.1"/>
    <property type="molecule type" value="Genomic_DNA"/>
</dbReference>
<dbReference type="GO" id="GO:0003723">
    <property type="term" value="F:RNA binding"/>
    <property type="evidence" value="ECO:0007669"/>
    <property type="project" value="TreeGrafter"/>
</dbReference>
<dbReference type="Gene3D" id="3.30.420.10">
    <property type="entry name" value="Ribonuclease H-like superfamily/Ribonuclease H"/>
    <property type="match status" value="2"/>
</dbReference>
<dbReference type="InterPro" id="IPR012337">
    <property type="entry name" value="RNaseH-like_sf"/>
</dbReference>
<keyword evidence="5" id="KW-1185">Reference proteome</keyword>
<evidence type="ECO:0000313" key="5">
    <source>
        <dbReference type="Proteomes" id="UP000823749"/>
    </source>
</evidence>
<proteinExistence type="inferred from homology"/>
<dbReference type="Proteomes" id="UP000823749">
    <property type="component" value="Chromosome 6"/>
</dbReference>
<dbReference type="GO" id="GO:0000175">
    <property type="term" value="F:3'-5'-RNA exonuclease activity"/>
    <property type="evidence" value="ECO:0007669"/>
    <property type="project" value="TreeGrafter"/>
</dbReference>
<name>A0AAV6K2U9_9ERIC</name>
<gene>
    <name evidence="4" type="ORF">RHGRI_018788</name>
</gene>
<reference evidence="4 5" key="1">
    <citation type="submission" date="2020-08" db="EMBL/GenBank/DDBJ databases">
        <title>Plant Genome Project.</title>
        <authorList>
            <person name="Zhang R.-G."/>
        </authorList>
    </citation>
    <scope>NUCLEOTIDE SEQUENCE [LARGE SCALE GENOMIC DNA]</scope>
    <source>
        <strain evidence="4">WSP0</strain>
        <tissue evidence="4">Leaf</tissue>
    </source>
</reference>
<dbReference type="InterPro" id="IPR051181">
    <property type="entry name" value="CAF1_poly(A)_ribonucleases"/>
</dbReference>
<dbReference type="PANTHER" id="PTHR15092:SF22">
    <property type="entry name" value="POLY(A)-SPECIFIC RIBONUCLEASE PNLDC1"/>
    <property type="match status" value="1"/>
</dbReference>
<evidence type="ECO:0000256" key="1">
    <source>
        <dbReference type="ARBA" id="ARBA00001968"/>
    </source>
</evidence>
<organism evidence="4 5">
    <name type="scientific">Rhododendron griersonianum</name>
    <dbReference type="NCBI Taxonomy" id="479676"/>
    <lineage>
        <taxon>Eukaryota</taxon>
        <taxon>Viridiplantae</taxon>
        <taxon>Streptophyta</taxon>
        <taxon>Embryophyta</taxon>
        <taxon>Tracheophyta</taxon>
        <taxon>Spermatophyta</taxon>
        <taxon>Magnoliopsida</taxon>
        <taxon>eudicotyledons</taxon>
        <taxon>Gunneridae</taxon>
        <taxon>Pentapetalae</taxon>
        <taxon>asterids</taxon>
        <taxon>Ericales</taxon>
        <taxon>Ericaceae</taxon>
        <taxon>Ericoideae</taxon>
        <taxon>Rhodoreae</taxon>
        <taxon>Rhododendron</taxon>
    </lineage>
</organism>
<dbReference type="AlphaFoldDB" id="A0AAV6K2U9"/>
<protein>
    <submittedName>
        <fullName evidence="4">Uncharacterized protein</fullName>
    </submittedName>
</protein>
<accession>A0AAV6K2U9</accession>
<dbReference type="InterPro" id="IPR006941">
    <property type="entry name" value="RNase_CAF1"/>
</dbReference>
<comment type="similarity">
    <text evidence="2">Belongs to the CAF1 family.</text>
</comment>